<feature type="compositionally biased region" description="Basic and acidic residues" evidence="8">
    <location>
        <begin position="213"/>
        <end position="229"/>
    </location>
</feature>
<evidence type="ECO:0000256" key="6">
    <source>
        <dbReference type="PROSITE-ProRule" id="PRU00433"/>
    </source>
</evidence>
<dbReference type="RefSeq" id="WP_138239397.1">
    <property type="nucleotide sequence ID" value="NZ_VBRY01000007.1"/>
</dbReference>
<protein>
    <submittedName>
        <fullName evidence="11">C-type cytochrome</fullName>
    </submittedName>
</protein>
<accession>A0A5R9GKB3</accession>
<evidence type="ECO:0000256" key="5">
    <source>
        <dbReference type="ARBA" id="ARBA00023004"/>
    </source>
</evidence>
<keyword evidence="5 6" id="KW-0408">Iron</keyword>
<evidence type="ECO:0000256" key="1">
    <source>
        <dbReference type="ARBA" id="ARBA00022448"/>
    </source>
</evidence>
<dbReference type="PANTHER" id="PTHR11961">
    <property type="entry name" value="CYTOCHROME C"/>
    <property type="match status" value="1"/>
</dbReference>
<keyword evidence="1" id="KW-0813">Transport</keyword>
<keyword evidence="12" id="KW-1185">Reference proteome</keyword>
<dbReference type="GO" id="GO:0020037">
    <property type="term" value="F:heme binding"/>
    <property type="evidence" value="ECO:0007669"/>
    <property type="project" value="InterPro"/>
</dbReference>
<evidence type="ECO:0000313" key="12">
    <source>
        <dbReference type="Proteomes" id="UP000306585"/>
    </source>
</evidence>
<keyword evidence="9" id="KW-0732">Signal</keyword>
<dbReference type="PRINTS" id="PR00604">
    <property type="entry name" value="CYTCHRMECIAB"/>
</dbReference>
<evidence type="ECO:0000256" key="3">
    <source>
        <dbReference type="ARBA" id="ARBA00022723"/>
    </source>
</evidence>
<evidence type="ECO:0000256" key="2">
    <source>
        <dbReference type="ARBA" id="ARBA00022617"/>
    </source>
</evidence>
<dbReference type="SUPFAM" id="SSF46626">
    <property type="entry name" value="Cytochrome c"/>
    <property type="match status" value="1"/>
</dbReference>
<dbReference type="InterPro" id="IPR002327">
    <property type="entry name" value="Cyt_c_1A/1B"/>
</dbReference>
<dbReference type="PROSITE" id="PS51007">
    <property type="entry name" value="CYTC"/>
    <property type="match status" value="1"/>
</dbReference>
<organism evidence="11 12">
    <name type="scientific">Mariprofundus erugo</name>
    <dbReference type="NCBI Taxonomy" id="2528639"/>
    <lineage>
        <taxon>Bacteria</taxon>
        <taxon>Pseudomonadati</taxon>
        <taxon>Pseudomonadota</taxon>
        <taxon>Candidatius Mariprofundia</taxon>
        <taxon>Mariprofundales</taxon>
        <taxon>Mariprofundaceae</taxon>
        <taxon>Mariprofundus</taxon>
    </lineage>
</organism>
<keyword evidence="7" id="KW-0175">Coiled coil</keyword>
<dbReference type="InterPro" id="IPR036909">
    <property type="entry name" value="Cyt_c-like_dom_sf"/>
</dbReference>
<comment type="caution">
    <text evidence="11">The sequence shown here is derived from an EMBL/GenBank/DDBJ whole genome shotgun (WGS) entry which is preliminary data.</text>
</comment>
<gene>
    <name evidence="11" type="ORF">FEF65_08630</name>
</gene>
<sequence length="388" mass="40862">MKLFPWFYSAAAVMLLSACSNASDTGMLSPEAAAAEKVAAIQQAMDQAIGAQKAAEVADSNRLQAEQKAEVKRAAVQEAIARAAKESEMLKKNAESKARWAAMTHAHETAAREALLQAALEQANAERLVAEKAEAVKAAMIQVEIRKEIARKAMEENIEASRQAAHVIEAERLASASIGLAYAATSAAEVAAPSTPATVRGVPSHAGSSTSHASEKKTVVATVKHEPEKQQIAAAESRPVARGEAATRSEVAVSSQAAAAAHPVALLAQESNAERGHDLARKCTLCHALDADKKSKFGPGLYGIVGQKAGRTEGYRYSAALTQADFTWDAAKLSEWVCNSEKAVKSLTGDKQARTKMPAQHACGQDAADIVAYLSSLKPQLTVTARAD</sequence>
<evidence type="ECO:0000259" key="10">
    <source>
        <dbReference type="PROSITE" id="PS51007"/>
    </source>
</evidence>
<feature type="coiled-coil region" evidence="7">
    <location>
        <begin position="66"/>
        <end position="93"/>
    </location>
</feature>
<keyword evidence="2 6" id="KW-0349">Heme</keyword>
<keyword evidence="3 6" id="KW-0479">Metal-binding</keyword>
<feature type="signal peptide" evidence="9">
    <location>
        <begin position="1"/>
        <end position="22"/>
    </location>
</feature>
<feature type="chain" id="PRO_5024325065" evidence="9">
    <location>
        <begin position="23"/>
        <end position="388"/>
    </location>
</feature>
<keyword evidence="4" id="KW-0249">Electron transport</keyword>
<feature type="region of interest" description="Disordered" evidence="8">
    <location>
        <begin position="196"/>
        <end position="248"/>
    </location>
</feature>
<proteinExistence type="predicted"/>
<dbReference type="PROSITE" id="PS51257">
    <property type="entry name" value="PROKAR_LIPOPROTEIN"/>
    <property type="match status" value="1"/>
</dbReference>
<dbReference type="EMBL" id="VBRY01000007">
    <property type="protein sequence ID" value="TLS67006.1"/>
    <property type="molecule type" value="Genomic_DNA"/>
</dbReference>
<reference evidence="11 12" key="1">
    <citation type="journal article" date="2019" name="Appl. Environ. Microbiol.">
        <title>Environmental Evidence and Genomic Insight of Iron-oxidizing Bacteria Preference Towards More Corrosion Resistant Stainless Steel at Higher Salinities.</title>
        <authorList>
            <person name="Garrison C.E."/>
            <person name="Price K.A."/>
            <person name="Field E.K."/>
        </authorList>
    </citation>
    <scope>NUCLEOTIDE SEQUENCE [LARGE SCALE GENOMIC DNA]</scope>
    <source>
        <strain evidence="11 12">P3</strain>
    </source>
</reference>
<dbReference type="Proteomes" id="UP000306585">
    <property type="component" value="Unassembled WGS sequence"/>
</dbReference>
<evidence type="ECO:0000256" key="7">
    <source>
        <dbReference type="SAM" id="Coils"/>
    </source>
</evidence>
<feature type="domain" description="Cytochrome c" evidence="10">
    <location>
        <begin position="271"/>
        <end position="378"/>
    </location>
</feature>
<dbReference type="Gene3D" id="1.10.760.10">
    <property type="entry name" value="Cytochrome c-like domain"/>
    <property type="match status" value="1"/>
</dbReference>
<dbReference type="GO" id="GO:0046872">
    <property type="term" value="F:metal ion binding"/>
    <property type="evidence" value="ECO:0007669"/>
    <property type="project" value="UniProtKB-KW"/>
</dbReference>
<name>A0A5R9GKB3_9PROT</name>
<dbReference type="GO" id="GO:0009055">
    <property type="term" value="F:electron transfer activity"/>
    <property type="evidence" value="ECO:0007669"/>
    <property type="project" value="InterPro"/>
</dbReference>
<evidence type="ECO:0000256" key="8">
    <source>
        <dbReference type="SAM" id="MobiDB-lite"/>
    </source>
</evidence>
<evidence type="ECO:0000313" key="11">
    <source>
        <dbReference type="EMBL" id="TLS67006.1"/>
    </source>
</evidence>
<evidence type="ECO:0000256" key="4">
    <source>
        <dbReference type="ARBA" id="ARBA00022982"/>
    </source>
</evidence>
<dbReference type="AlphaFoldDB" id="A0A5R9GKB3"/>
<dbReference type="InterPro" id="IPR009056">
    <property type="entry name" value="Cyt_c-like_dom"/>
</dbReference>
<dbReference type="Pfam" id="PF00034">
    <property type="entry name" value="Cytochrom_C"/>
    <property type="match status" value="1"/>
</dbReference>
<evidence type="ECO:0000256" key="9">
    <source>
        <dbReference type="SAM" id="SignalP"/>
    </source>
</evidence>